<dbReference type="GO" id="GO:0006289">
    <property type="term" value="P:nucleotide-excision repair"/>
    <property type="evidence" value="ECO:0007669"/>
    <property type="project" value="InterPro"/>
</dbReference>
<dbReference type="NCBIfam" id="TIGR00625">
    <property type="entry name" value="tfb2"/>
    <property type="match status" value="1"/>
</dbReference>
<organism evidence="12 13">
    <name type="scientific">Vanrija pseudolonga</name>
    <dbReference type="NCBI Taxonomy" id="143232"/>
    <lineage>
        <taxon>Eukaryota</taxon>
        <taxon>Fungi</taxon>
        <taxon>Dikarya</taxon>
        <taxon>Basidiomycota</taxon>
        <taxon>Agaricomycotina</taxon>
        <taxon>Tremellomycetes</taxon>
        <taxon>Trichosporonales</taxon>
        <taxon>Trichosporonaceae</taxon>
        <taxon>Vanrija</taxon>
    </lineage>
</organism>
<sequence length="497" mass="56581">MPQPSFSHPGTASAGESSSTSPTAPLDAFLDDQHQSFYENIYKSEAACLCILRLLPPVCRQIVLHVLWSHQTLKSSELKAFCGIDERLAPEEAEEVLRPARARHIFLALNHKHNKFQWPLGDTFKQGLRNALTGLGTSNSFGVPYRRSAHDDSPTQTELVDYGEDTWESILKYMVSSGLLGRRNPHRPSSSVLDLLQKSELMADPHAQDGRPVSYDRLTITSKGFQFLLEDRQAQLWQLLMYFVKHREDRGESAADVVSLLFSLGCMQLGQDYSASDSFPLSYDILDDLEQYGFIYKRRTLSNGRKRDQFFPTHLATSLCSGDSSVSRSQSADDKRFLILETNYKIYAYTSNELEIAILNLFVDIRIRYPNLVVGKLDRKHVKAAMDKGISAYQIIAYLASHAHPQMYNHPPPLLHPSVTDQLHLWDQERNRLKAEDTSMFEFFSKELFEETVAEAKRMDCLFLSVPEKKLIFLDPGSRESIKDFIKTKQAQLRGGY</sequence>
<keyword evidence="4 9" id="KW-0227">DNA damage</keyword>
<keyword evidence="8 9" id="KW-0539">Nucleus</keyword>
<feature type="domain" description="Transcription factor Tfb2 C-terminal" evidence="11">
    <location>
        <begin position="421"/>
        <end position="487"/>
    </location>
</feature>
<dbReference type="GO" id="GO:0001671">
    <property type="term" value="F:ATPase activator activity"/>
    <property type="evidence" value="ECO:0007669"/>
    <property type="project" value="InterPro"/>
</dbReference>
<comment type="similarity">
    <text evidence="3 9">Belongs to the TFB2 family.</text>
</comment>
<evidence type="ECO:0000256" key="2">
    <source>
        <dbReference type="ARBA" id="ARBA00004123"/>
    </source>
</evidence>
<dbReference type="GO" id="GO:0003690">
    <property type="term" value="F:double-stranded DNA binding"/>
    <property type="evidence" value="ECO:0007669"/>
    <property type="project" value="TreeGrafter"/>
</dbReference>
<evidence type="ECO:0000256" key="3">
    <source>
        <dbReference type="ARBA" id="ARBA00007132"/>
    </source>
</evidence>
<keyword evidence="13" id="KW-1185">Reference proteome</keyword>
<keyword evidence="7 9" id="KW-0234">DNA repair</keyword>
<dbReference type="InterPro" id="IPR040662">
    <property type="entry name" value="Tfb2_C"/>
</dbReference>
<dbReference type="PANTHER" id="PTHR13152">
    <property type="entry name" value="TFIIH, POLYPEPTIDE 4"/>
    <property type="match status" value="1"/>
</dbReference>
<dbReference type="Gene3D" id="3.30.70.2610">
    <property type="match status" value="1"/>
</dbReference>
<evidence type="ECO:0000256" key="9">
    <source>
        <dbReference type="RuleBase" id="RU364024"/>
    </source>
</evidence>
<evidence type="ECO:0000259" key="11">
    <source>
        <dbReference type="Pfam" id="PF18307"/>
    </source>
</evidence>
<dbReference type="AlphaFoldDB" id="A0AAF0Y1L7"/>
<dbReference type="EMBL" id="CP086715">
    <property type="protein sequence ID" value="WOO78513.1"/>
    <property type="molecule type" value="Genomic_DNA"/>
</dbReference>
<accession>A0AAF0Y1L7</accession>
<feature type="region of interest" description="Disordered" evidence="10">
    <location>
        <begin position="1"/>
        <end position="25"/>
    </location>
</feature>
<evidence type="ECO:0000256" key="1">
    <source>
        <dbReference type="ARBA" id="ARBA00002817"/>
    </source>
</evidence>
<evidence type="ECO:0000256" key="5">
    <source>
        <dbReference type="ARBA" id="ARBA00023015"/>
    </source>
</evidence>
<protein>
    <recommendedName>
        <fullName evidence="9">RNA polymerase II transcription factor B subunit 2</fullName>
    </recommendedName>
</protein>
<evidence type="ECO:0000256" key="4">
    <source>
        <dbReference type="ARBA" id="ARBA00022763"/>
    </source>
</evidence>
<dbReference type="InterPro" id="IPR004598">
    <property type="entry name" value="TFIIH_p52/Tfb2"/>
</dbReference>
<comment type="function">
    <text evidence="9">Component of the general transcription and DNA repair factor IIH (TFIIH) core complex which is involved in general and transcription-coupled nucleotide excision repair (NER) of damaged DNA.</text>
</comment>
<dbReference type="GO" id="GO:0000439">
    <property type="term" value="C:transcription factor TFIIH core complex"/>
    <property type="evidence" value="ECO:0007669"/>
    <property type="project" value="InterPro"/>
</dbReference>
<gene>
    <name evidence="12" type="primary">tfb2</name>
    <name evidence="12" type="ORF">LOC62_02G002060</name>
</gene>
<keyword evidence="6 9" id="KW-0804">Transcription</keyword>
<dbReference type="Pfam" id="PF03849">
    <property type="entry name" value="Tfb2"/>
    <property type="match status" value="1"/>
</dbReference>
<proteinExistence type="inferred from homology"/>
<comment type="function">
    <text evidence="1">Component of the general transcription and DNA repair factor IIH (TFIIH) core complex, which is involved in general and transcription-coupled nucleotide excision repair (NER) of damaged DNA and, when complexed to TFIIK, in RNA transcription by RNA polymerase II. In NER, TFIIH acts by opening DNA around the lesion to allow the excision of the damaged oligonucleotide and its replacement by a new DNA fragment. In transcription, TFIIH has an essential role in transcription initiation. When the pre-initiation complex (PIC) has been established, TFIIH is required for promoter opening and promoter escape. Phosphorylation of the C-terminal tail (CTD) of the largest subunit of RNA polymerase II by the kinase module TFIIK controls the initiation of transcription.</text>
</comment>
<comment type="subcellular location">
    <subcellularLocation>
        <location evidence="2 9">Nucleus</location>
    </subcellularLocation>
</comment>
<keyword evidence="5 9" id="KW-0805">Transcription regulation</keyword>
<evidence type="ECO:0000256" key="10">
    <source>
        <dbReference type="SAM" id="MobiDB-lite"/>
    </source>
</evidence>
<dbReference type="GO" id="GO:0005675">
    <property type="term" value="C:transcription factor TFIIH holo complex"/>
    <property type="evidence" value="ECO:0007669"/>
    <property type="project" value="TreeGrafter"/>
</dbReference>
<evidence type="ECO:0000313" key="13">
    <source>
        <dbReference type="Proteomes" id="UP000827549"/>
    </source>
</evidence>
<dbReference type="PANTHER" id="PTHR13152:SF0">
    <property type="entry name" value="GENERAL TRANSCRIPTION FACTOR IIH SUBUNIT 4"/>
    <property type="match status" value="1"/>
</dbReference>
<name>A0AAF0Y1L7_9TREE</name>
<evidence type="ECO:0000256" key="8">
    <source>
        <dbReference type="ARBA" id="ARBA00023242"/>
    </source>
</evidence>
<evidence type="ECO:0000313" key="12">
    <source>
        <dbReference type="EMBL" id="WOO78513.1"/>
    </source>
</evidence>
<feature type="compositionally biased region" description="Low complexity" evidence="10">
    <location>
        <begin position="9"/>
        <end position="25"/>
    </location>
</feature>
<evidence type="ECO:0000256" key="7">
    <source>
        <dbReference type="ARBA" id="ARBA00023204"/>
    </source>
</evidence>
<dbReference type="GeneID" id="87805311"/>
<reference evidence="12" key="1">
    <citation type="submission" date="2023-10" db="EMBL/GenBank/DDBJ databases">
        <authorList>
            <person name="Noh H."/>
        </authorList>
    </citation>
    <scope>NUCLEOTIDE SEQUENCE</scope>
    <source>
        <strain evidence="12">DUCC4014</strain>
    </source>
</reference>
<evidence type="ECO:0000256" key="6">
    <source>
        <dbReference type="ARBA" id="ARBA00023163"/>
    </source>
</evidence>
<dbReference type="Proteomes" id="UP000827549">
    <property type="component" value="Chromosome 2"/>
</dbReference>
<dbReference type="RefSeq" id="XP_062624545.1">
    <property type="nucleotide sequence ID" value="XM_062768561.1"/>
</dbReference>
<dbReference type="Pfam" id="PF18307">
    <property type="entry name" value="Tfb2_C"/>
    <property type="match status" value="1"/>
</dbReference>